<dbReference type="RefSeq" id="WP_003797782.1">
    <property type="nucleotide sequence ID" value="NZ_BAEG01000008.1"/>
</dbReference>
<proteinExistence type="predicted"/>
<feature type="transmembrane region" description="Helical" evidence="1">
    <location>
        <begin position="168"/>
        <end position="186"/>
    </location>
</feature>
<feature type="transmembrane region" description="Helical" evidence="1">
    <location>
        <begin position="20"/>
        <end position="42"/>
    </location>
</feature>
<feature type="transmembrane region" description="Helical" evidence="1">
    <location>
        <begin position="102"/>
        <end position="122"/>
    </location>
</feature>
<evidence type="ECO:0000313" key="3">
    <source>
        <dbReference type="Proteomes" id="UP000003828"/>
    </source>
</evidence>
<keyword evidence="1" id="KW-1133">Transmembrane helix</keyword>
<feature type="transmembrane region" description="Helical" evidence="1">
    <location>
        <begin position="75"/>
        <end position="96"/>
    </location>
</feature>
<gene>
    <name evidence="2" type="ORF">ARGLB_008_00970</name>
</gene>
<dbReference type="STRING" id="1077972.ARGLB_008_00970"/>
<name>H0QGX3_ARTG1</name>
<keyword evidence="1" id="KW-0812">Transmembrane</keyword>
<keyword evidence="3" id="KW-1185">Reference proteome</keyword>
<keyword evidence="1" id="KW-0472">Membrane</keyword>
<evidence type="ECO:0000256" key="1">
    <source>
        <dbReference type="SAM" id="Phobius"/>
    </source>
</evidence>
<dbReference type="OrthoDB" id="3683589at2"/>
<sequence>MTAETESVPVNRFALFSEAMLAGVIVLVLSVPLVTVPAAYAAGTAHLGRHLAGRDDSVRGLWGTFRSALPGSLKLGMTTAAAAAVVILNLLLAAAGQLPGRAVVLPATLLVAAAATVLLLRTASRWRSGAWAEALAAARTESLADWSGSLLLAAALCLTAVFVWMLPALVIVVPGCLVLAAAAVRLRAEARSAG</sequence>
<dbReference type="EMBL" id="BAEG01000008">
    <property type="protein sequence ID" value="GAB12074.1"/>
    <property type="molecule type" value="Genomic_DNA"/>
</dbReference>
<dbReference type="AlphaFoldDB" id="H0QGX3"/>
<evidence type="ECO:0000313" key="2">
    <source>
        <dbReference type="EMBL" id="GAB12074.1"/>
    </source>
</evidence>
<protein>
    <recommendedName>
        <fullName evidence="4">Poxvirus protein I5</fullName>
    </recommendedName>
</protein>
<dbReference type="eggNOG" id="ENOG5032SI0">
    <property type="taxonomic scope" value="Bacteria"/>
</dbReference>
<comment type="caution">
    <text evidence="2">The sequence shown here is derived from an EMBL/GenBank/DDBJ whole genome shotgun (WGS) entry which is preliminary data.</text>
</comment>
<organism evidence="2 3">
    <name type="scientific">Arthrobacter globiformis (strain ATCC 8010 / DSM 20124 / JCM 1332 / NBRC 12137 / NCIMB 8907 / NRRL B-2979 / 168)</name>
    <dbReference type="NCBI Taxonomy" id="1077972"/>
    <lineage>
        <taxon>Bacteria</taxon>
        <taxon>Bacillati</taxon>
        <taxon>Actinomycetota</taxon>
        <taxon>Actinomycetes</taxon>
        <taxon>Micrococcales</taxon>
        <taxon>Micrococcaceae</taxon>
        <taxon>Arthrobacter</taxon>
    </lineage>
</organism>
<dbReference type="Proteomes" id="UP000003828">
    <property type="component" value="Unassembled WGS sequence"/>
</dbReference>
<reference evidence="2 3" key="1">
    <citation type="submission" date="2011-12" db="EMBL/GenBank/DDBJ databases">
        <title>Whole genome shotgun sequence of Arthrobacter globiformis NBRC 12137.</title>
        <authorList>
            <person name="Miyazawa S."/>
            <person name="Hosoyama A."/>
            <person name="Tsuchikane K."/>
            <person name="Katsumata H."/>
            <person name="Yamazaki S."/>
            <person name="Fujita N."/>
        </authorList>
    </citation>
    <scope>NUCLEOTIDE SEQUENCE [LARGE SCALE GENOMIC DNA]</scope>
    <source>
        <strain evidence="2 3">NBRC 12137</strain>
    </source>
</reference>
<accession>H0QGX3</accession>
<evidence type="ECO:0008006" key="4">
    <source>
        <dbReference type="Google" id="ProtNLM"/>
    </source>
</evidence>